<gene>
    <name evidence="1" type="ORF">D4741_16820</name>
</gene>
<dbReference type="EMBL" id="QYSE01000004">
    <property type="protein sequence ID" value="RJF34134.1"/>
    <property type="molecule type" value="Genomic_DNA"/>
</dbReference>
<evidence type="ECO:0000313" key="2">
    <source>
        <dbReference type="Proteomes" id="UP000265938"/>
    </source>
</evidence>
<proteinExistence type="predicted"/>
<name>A0A3A3EJ71_9GAMM</name>
<organism evidence="1 2">
    <name type="scientific">Pseudoalteromonas gelatinilytica</name>
    <dbReference type="NCBI Taxonomy" id="1703256"/>
    <lineage>
        <taxon>Bacteria</taxon>
        <taxon>Pseudomonadati</taxon>
        <taxon>Pseudomonadota</taxon>
        <taxon>Gammaproteobacteria</taxon>
        <taxon>Alteromonadales</taxon>
        <taxon>Pseudoalteromonadaceae</taxon>
        <taxon>Pseudoalteromonas</taxon>
    </lineage>
</organism>
<evidence type="ECO:0000313" key="1">
    <source>
        <dbReference type="EMBL" id="RJF34134.1"/>
    </source>
</evidence>
<dbReference type="AlphaFoldDB" id="A0A3A3EJ71"/>
<sequence length="72" mass="8404">MLKNIRFTFVSQGLCILRKPLFLSTLNFEKSLFFQNSVLLDSTNSSFCFFVSSPPCRWMRIIGRSELRSTVF</sequence>
<protein>
    <submittedName>
        <fullName evidence="1">Uncharacterized protein</fullName>
    </submittedName>
</protein>
<accession>A0A3A3EJ71</accession>
<dbReference type="Proteomes" id="UP000265938">
    <property type="component" value="Unassembled WGS sequence"/>
</dbReference>
<comment type="caution">
    <text evidence="1">The sequence shown here is derived from an EMBL/GenBank/DDBJ whole genome shotgun (WGS) entry which is preliminary data.</text>
</comment>
<reference evidence="1 2" key="1">
    <citation type="submission" date="2018-09" db="EMBL/GenBank/DDBJ databases">
        <title>Identification of marine bacteria producing industrial enzymes.</title>
        <authorList>
            <person name="Cheng T.H."/>
            <person name="Saidin J."/>
            <person name="Muhd D.D."/>
            <person name="Isa M.N.M."/>
            <person name="Bakar M.F.A."/>
            <person name="Ismail N."/>
        </authorList>
    </citation>
    <scope>NUCLEOTIDE SEQUENCE [LARGE SCALE GENOMIC DNA]</scope>
    <source>
        <strain evidence="1 2">MNAD 1.6</strain>
    </source>
</reference>